<feature type="signal peptide" evidence="1">
    <location>
        <begin position="1"/>
        <end position="19"/>
    </location>
</feature>
<evidence type="ECO:0000313" key="2">
    <source>
        <dbReference type="EMBL" id="MBB4103800.1"/>
    </source>
</evidence>
<feature type="chain" id="PRO_5031422215" evidence="1">
    <location>
        <begin position="20"/>
        <end position="100"/>
    </location>
</feature>
<name>A0A7W6K246_9HYPH</name>
<sequence>MRIAISLLAVTLAVVPAHAALSGFYDSAEQIGVILSSAAVANALHQAPVGTISNTGTRKDGAREWTVRVQDCDLKVYLVPVMPNGVGKTTYKIEIPGVCK</sequence>
<dbReference type="RefSeq" id="WP_183792662.1">
    <property type="nucleotide sequence ID" value="NZ_JACIDU010000008.1"/>
</dbReference>
<keyword evidence="1" id="KW-0732">Signal</keyword>
<dbReference type="EMBL" id="JACIDU010000008">
    <property type="protein sequence ID" value="MBB4103800.1"/>
    <property type="molecule type" value="Genomic_DNA"/>
</dbReference>
<comment type="caution">
    <text evidence="2">The sequence shown here is derived from an EMBL/GenBank/DDBJ whole genome shotgun (WGS) entry which is preliminary data.</text>
</comment>
<dbReference type="Proteomes" id="UP000584824">
    <property type="component" value="Unassembled WGS sequence"/>
</dbReference>
<proteinExistence type="predicted"/>
<protein>
    <submittedName>
        <fullName evidence="2">Uncharacterized protein</fullName>
    </submittedName>
</protein>
<organism evidence="2 3">
    <name type="scientific">Allorhizobium borbori</name>
    <dbReference type="NCBI Taxonomy" id="485907"/>
    <lineage>
        <taxon>Bacteria</taxon>
        <taxon>Pseudomonadati</taxon>
        <taxon>Pseudomonadota</taxon>
        <taxon>Alphaproteobacteria</taxon>
        <taxon>Hyphomicrobiales</taxon>
        <taxon>Rhizobiaceae</taxon>
        <taxon>Rhizobium/Agrobacterium group</taxon>
        <taxon>Allorhizobium</taxon>
    </lineage>
</organism>
<dbReference type="AlphaFoldDB" id="A0A7W6K246"/>
<evidence type="ECO:0000256" key="1">
    <source>
        <dbReference type="SAM" id="SignalP"/>
    </source>
</evidence>
<gene>
    <name evidence="2" type="ORF">GGQ66_002368</name>
</gene>
<keyword evidence="3" id="KW-1185">Reference proteome</keyword>
<accession>A0A7W6K246</accession>
<evidence type="ECO:0000313" key="3">
    <source>
        <dbReference type="Proteomes" id="UP000584824"/>
    </source>
</evidence>
<reference evidence="2 3" key="1">
    <citation type="submission" date="2020-08" db="EMBL/GenBank/DDBJ databases">
        <title>Genomic Encyclopedia of Type Strains, Phase IV (KMG-IV): sequencing the most valuable type-strain genomes for metagenomic binning, comparative biology and taxonomic classification.</title>
        <authorList>
            <person name="Goeker M."/>
        </authorList>
    </citation>
    <scope>NUCLEOTIDE SEQUENCE [LARGE SCALE GENOMIC DNA]</scope>
    <source>
        <strain evidence="2 3">DSM 26385</strain>
    </source>
</reference>